<evidence type="ECO:0000313" key="1">
    <source>
        <dbReference type="EMBL" id="DAD80519.1"/>
    </source>
</evidence>
<dbReference type="EMBL" id="BK014884">
    <property type="protein sequence ID" value="DAD80519.1"/>
    <property type="molecule type" value="Genomic_DNA"/>
</dbReference>
<accession>A0A8S5MEL2</accession>
<reference evidence="1" key="1">
    <citation type="journal article" date="2021" name="Proc. Natl. Acad. Sci. U.S.A.">
        <title>A Catalog of Tens of Thousands of Viruses from Human Metagenomes Reveals Hidden Associations with Chronic Diseases.</title>
        <authorList>
            <person name="Tisza M.J."/>
            <person name="Buck C.B."/>
        </authorList>
    </citation>
    <scope>NUCLEOTIDE SEQUENCE</scope>
    <source>
        <strain evidence="1">CtYh54</strain>
    </source>
</reference>
<name>A0A8S5MEL2_9CAUD</name>
<organism evidence="1">
    <name type="scientific">Siphoviridae sp. ctYh54</name>
    <dbReference type="NCBI Taxonomy" id="2826379"/>
    <lineage>
        <taxon>Viruses</taxon>
        <taxon>Duplodnaviria</taxon>
        <taxon>Heunggongvirae</taxon>
        <taxon>Uroviricota</taxon>
        <taxon>Caudoviricetes</taxon>
    </lineage>
</organism>
<sequence>MSIEKEYYQKLNQMFEMSSYAPDETGLPMKIWIHTLSDAVDADNPNQKFQHNQPYIKFELDHVLYSISIEDDPKFLNKVSVPLRGKALRQLKSWIIQNKEDLLEHWNGKISSTALGLRLQRKLK</sequence>
<protein>
    <submittedName>
        <fullName evidence="1">Uncharacterized protein</fullName>
    </submittedName>
</protein>
<proteinExistence type="predicted"/>